<dbReference type="Proteomes" id="UP001516061">
    <property type="component" value="Unassembled WGS sequence"/>
</dbReference>
<protein>
    <recommendedName>
        <fullName evidence="9">TRAP transporter small permease protein</fullName>
    </recommendedName>
</protein>
<evidence type="ECO:0000259" key="10">
    <source>
        <dbReference type="Pfam" id="PF04290"/>
    </source>
</evidence>
<dbReference type="RefSeq" id="WP_434801478.1">
    <property type="nucleotide sequence ID" value="NZ_JABSNM010000002.1"/>
</dbReference>
<evidence type="ECO:0000256" key="3">
    <source>
        <dbReference type="ARBA" id="ARBA00022475"/>
    </source>
</evidence>
<evidence type="ECO:0000313" key="12">
    <source>
        <dbReference type="Proteomes" id="UP001516061"/>
    </source>
</evidence>
<dbReference type="EMBL" id="JABSNM010000002">
    <property type="protein sequence ID" value="NRT54874.1"/>
    <property type="molecule type" value="Genomic_DNA"/>
</dbReference>
<dbReference type="InterPro" id="IPR055348">
    <property type="entry name" value="DctQ"/>
</dbReference>
<dbReference type="PANTHER" id="PTHR35011:SF2">
    <property type="entry name" value="2,3-DIKETO-L-GULONATE TRAP TRANSPORTER SMALL PERMEASE PROTEIN YIAM"/>
    <property type="match status" value="1"/>
</dbReference>
<evidence type="ECO:0000256" key="8">
    <source>
        <dbReference type="ARBA" id="ARBA00038436"/>
    </source>
</evidence>
<keyword evidence="2 9" id="KW-0813">Transport</keyword>
<dbReference type="Pfam" id="PF04290">
    <property type="entry name" value="DctQ"/>
    <property type="match status" value="1"/>
</dbReference>
<keyword evidence="6 9" id="KW-1133">Transmembrane helix</keyword>
<evidence type="ECO:0000256" key="5">
    <source>
        <dbReference type="ARBA" id="ARBA00022692"/>
    </source>
</evidence>
<comment type="similarity">
    <text evidence="8 9">Belongs to the TRAP transporter small permease family.</text>
</comment>
<evidence type="ECO:0000256" key="4">
    <source>
        <dbReference type="ARBA" id="ARBA00022519"/>
    </source>
</evidence>
<feature type="transmembrane region" description="Helical" evidence="9">
    <location>
        <begin position="85"/>
        <end position="107"/>
    </location>
</feature>
<feature type="transmembrane region" description="Helical" evidence="9">
    <location>
        <begin position="12"/>
        <end position="35"/>
    </location>
</feature>
<proteinExistence type="inferred from homology"/>
<keyword evidence="5 9" id="KW-0812">Transmembrane</keyword>
<sequence length="194" mass="21099">MNKILGTFSRVVEGVMALLLAVMVVLVFGNVVLRYAFNSGITISEELSRWLFVWMTFLGAIVALRENGHLGTDMLVARLGRKGKLACLVVAQVAMLYVTWLLLTGAWAQVEINREVEAPVSGLSVGWFYLSGVVFAVCSGLILLGQFWRTVTGQVTDAELVLVQESEDLAQVEALHVGDTPPLGQGPNSMAFKK</sequence>
<evidence type="ECO:0000256" key="7">
    <source>
        <dbReference type="ARBA" id="ARBA00023136"/>
    </source>
</evidence>
<accession>A0ABX2FXX5</accession>
<dbReference type="PANTHER" id="PTHR35011">
    <property type="entry name" value="2,3-DIKETO-L-GULONATE TRAP TRANSPORTER SMALL PERMEASE PROTEIN YIAM"/>
    <property type="match status" value="1"/>
</dbReference>
<keyword evidence="7 9" id="KW-0472">Membrane</keyword>
<comment type="subcellular location">
    <subcellularLocation>
        <location evidence="1 9">Cell inner membrane</location>
        <topology evidence="1 9">Multi-pass membrane protein</topology>
    </subcellularLocation>
</comment>
<dbReference type="InterPro" id="IPR007387">
    <property type="entry name" value="TRAP_DctQ"/>
</dbReference>
<keyword evidence="12" id="KW-1185">Reference proteome</keyword>
<feature type="transmembrane region" description="Helical" evidence="9">
    <location>
        <begin position="47"/>
        <end position="64"/>
    </location>
</feature>
<comment type="subunit">
    <text evidence="9">The complex comprises the extracytoplasmic solute receptor protein and the two transmembrane proteins.</text>
</comment>
<evidence type="ECO:0000256" key="9">
    <source>
        <dbReference type="RuleBase" id="RU369079"/>
    </source>
</evidence>
<gene>
    <name evidence="11" type="ORF">HNQ01_000584</name>
</gene>
<evidence type="ECO:0000256" key="2">
    <source>
        <dbReference type="ARBA" id="ARBA00022448"/>
    </source>
</evidence>
<reference evidence="11 12" key="1">
    <citation type="submission" date="2020-05" db="EMBL/GenBank/DDBJ databases">
        <title>Genomic Encyclopedia of Type Strains, Phase IV (KMG-V): Genome sequencing to study the core and pangenomes of soil and plant-associated prokaryotes.</title>
        <authorList>
            <person name="Whitman W."/>
        </authorList>
    </citation>
    <scope>NUCLEOTIDE SEQUENCE [LARGE SCALE GENOMIC DNA]</scope>
    <source>
        <strain evidence="11 12">C29</strain>
    </source>
</reference>
<feature type="transmembrane region" description="Helical" evidence="9">
    <location>
        <begin position="127"/>
        <end position="144"/>
    </location>
</feature>
<organism evidence="11 12">
    <name type="scientific">Sphaerotilus uruguayifluvii</name>
    <dbReference type="NCBI Taxonomy" id="2735897"/>
    <lineage>
        <taxon>Bacteria</taxon>
        <taxon>Pseudomonadati</taxon>
        <taxon>Pseudomonadota</taxon>
        <taxon>Betaproteobacteria</taxon>
        <taxon>Burkholderiales</taxon>
        <taxon>Sphaerotilaceae</taxon>
        <taxon>Sphaerotilus</taxon>
    </lineage>
</organism>
<feature type="domain" description="Tripartite ATP-independent periplasmic transporters DctQ component" evidence="10">
    <location>
        <begin position="23"/>
        <end position="152"/>
    </location>
</feature>
<keyword evidence="4 9" id="KW-0997">Cell inner membrane</keyword>
<evidence type="ECO:0000256" key="6">
    <source>
        <dbReference type="ARBA" id="ARBA00022989"/>
    </source>
</evidence>
<comment type="caution">
    <text evidence="11">The sequence shown here is derived from an EMBL/GenBank/DDBJ whole genome shotgun (WGS) entry which is preliminary data.</text>
</comment>
<evidence type="ECO:0000256" key="1">
    <source>
        <dbReference type="ARBA" id="ARBA00004429"/>
    </source>
</evidence>
<name>A0ABX2FXX5_9BURK</name>
<keyword evidence="3" id="KW-1003">Cell membrane</keyword>
<evidence type="ECO:0000313" key="11">
    <source>
        <dbReference type="EMBL" id="NRT54874.1"/>
    </source>
</evidence>
<comment type="function">
    <text evidence="9">Part of the tripartite ATP-independent periplasmic (TRAP) transport system.</text>
</comment>